<keyword evidence="3" id="KW-1185">Reference proteome</keyword>
<feature type="region of interest" description="Disordered" evidence="1">
    <location>
        <begin position="116"/>
        <end position="136"/>
    </location>
</feature>
<comment type="caution">
    <text evidence="2">The sequence shown here is derived from an EMBL/GenBank/DDBJ whole genome shotgun (WGS) entry which is preliminary data.</text>
</comment>
<protein>
    <submittedName>
        <fullName evidence="2">Uncharacterized protein</fullName>
    </submittedName>
</protein>
<dbReference type="Proteomes" id="UP000826234">
    <property type="component" value="Unassembled WGS sequence"/>
</dbReference>
<dbReference type="EMBL" id="JAIPUX010000521">
    <property type="protein sequence ID" value="KAH0627698.1"/>
    <property type="molecule type" value="Genomic_DNA"/>
</dbReference>
<proteinExistence type="predicted"/>
<reference evidence="2 3" key="1">
    <citation type="journal article" date="2022" name="Gigascience">
        <title>A chromosome-level genome assembly and annotation of the desert horned lizard, Phrynosoma platyrhinos, provides insight into chromosomal rearrangements among reptiles.</title>
        <authorList>
            <person name="Koochekian N."/>
            <person name="Ascanio A."/>
            <person name="Farleigh K."/>
            <person name="Card D.C."/>
            <person name="Schield D.R."/>
            <person name="Castoe T.A."/>
            <person name="Jezkova T."/>
        </authorList>
    </citation>
    <scope>NUCLEOTIDE SEQUENCE [LARGE SCALE GENOMIC DNA]</scope>
    <source>
        <strain evidence="2">NK-2021</strain>
    </source>
</reference>
<feature type="region of interest" description="Disordered" evidence="1">
    <location>
        <begin position="19"/>
        <end position="45"/>
    </location>
</feature>
<evidence type="ECO:0000256" key="1">
    <source>
        <dbReference type="SAM" id="MobiDB-lite"/>
    </source>
</evidence>
<feature type="compositionally biased region" description="Polar residues" evidence="1">
    <location>
        <begin position="27"/>
        <end position="36"/>
    </location>
</feature>
<gene>
    <name evidence="2" type="ORF">JD844_003813</name>
</gene>
<name>A0ABQ7TEX2_PHRPL</name>
<sequence>MPRSGPWTKLHDARAAGARQDHDHWSVQHSPNQQHQQLRKHQHNHHRPLIWYGSGKLWGAPGSPGFSKRLVFCKTEVLHVSTVLCFIKRELHQIHQQPSSHRLQLMEPLRLLQQLHQPRQHPDQSRDTEPLKTQCQ</sequence>
<feature type="compositionally biased region" description="Basic and acidic residues" evidence="1">
    <location>
        <begin position="120"/>
        <end position="130"/>
    </location>
</feature>
<evidence type="ECO:0000313" key="3">
    <source>
        <dbReference type="Proteomes" id="UP000826234"/>
    </source>
</evidence>
<accession>A0ABQ7TEX2</accession>
<organism evidence="2 3">
    <name type="scientific">Phrynosoma platyrhinos</name>
    <name type="common">Desert horned lizard</name>
    <dbReference type="NCBI Taxonomy" id="52577"/>
    <lineage>
        <taxon>Eukaryota</taxon>
        <taxon>Metazoa</taxon>
        <taxon>Chordata</taxon>
        <taxon>Craniata</taxon>
        <taxon>Vertebrata</taxon>
        <taxon>Euteleostomi</taxon>
        <taxon>Lepidosauria</taxon>
        <taxon>Squamata</taxon>
        <taxon>Bifurcata</taxon>
        <taxon>Unidentata</taxon>
        <taxon>Episquamata</taxon>
        <taxon>Toxicofera</taxon>
        <taxon>Iguania</taxon>
        <taxon>Phrynosomatidae</taxon>
        <taxon>Phrynosomatinae</taxon>
        <taxon>Phrynosoma</taxon>
    </lineage>
</organism>
<evidence type="ECO:0000313" key="2">
    <source>
        <dbReference type="EMBL" id="KAH0627698.1"/>
    </source>
</evidence>